<accession>A0AAW5VCI2</accession>
<proteinExistence type="predicted"/>
<name>A0AAW5VCI2_9LEPT</name>
<evidence type="ECO:0008006" key="4">
    <source>
        <dbReference type="Google" id="ProtNLM"/>
    </source>
</evidence>
<evidence type="ECO:0000313" key="3">
    <source>
        <dbReference type="Proteomes" id="UP001209694"/>
    </source>
</evidence>
<dbReference type="RefSeq" id="WP_210409534.1">
    <property type="nucleotide sequence ID" value="NZ_JAMQPS010000004.1"/>
</dbReference>
<dbReference type="AlphaFoldDB" id="A0AAW5VCI2"/>
<feature type="transmembrane region" description="Helical" evidence="1">
    <location>
        <begin position="7"/>
        <end position="26"/>
    </location>
</feature>
<keyword evidence="1" id="KW-0812">Transmembrane</keyword>
<protein>
    <recommendedName>
        <fullName evidence="4">SGNH/GDSL hydrolase family protein</fullName>
    </recommendedName>
</protein>
<evidence type="ECO:0000313" key="2">
    <source>
        <dbReference type="EMBL" id="MCW7516542.1"/>
    </source>
</evidence>
<reference evidence="2" key="1">
    <citation type="submission" date="2022-06" db="EMBL/GenBank/DDBJ databases">
        <title>Leptospira isolates from biofilms formed at urban environments.</title>
        <authorList>
            <person name="Ribeiro P.S."/>
            <person name="Sousa T."/>
            <person name="Carvalho N."/>
            <person name="Aburjaile F."/>
            <person name="Neves F."/>
            <person name="Oliveira D."/>
            <person name="Blanco L."/>
            <person name="Lima J."/>
            <person name="Costa F."/>
            <person name="Brenig B."/>
            <person name="Soares S."/>
            <person name="Ramos R."/>
            <person name="Goes-Neto A."/>
            <person name="Matiuzzi M."/>
            <person name="Azevedo V."/>
            <person name="Ristow P."/>
        </authorList>
    </citation>
    <scope>NUCLEOTIDE SEQUENCE</scope>
    <source>
        <strain evidence="2">VSF7</strain>
    </source>
</reference>
<dbReference type="Proteomes" id="UP001209694">
    <property type="component" value="Unassembled WGS sequence"/>
</dbReference>
<keyword evidence="1" id="KW-0472">Membrane</keyword>
<dbReference type="EMBL" id="JAMQQD010000006">
    <property type="protein sequence ID" value="MCW7516542.1"/>
    <property type="molecule type" value="Genomic_DNA"/>
</dbReference>
<dbReference type="NCBIfam" id="NF047474">
    <property type="entry name" value="GDSL_LA_2486"/>
    <property type="match status" value="1"/>
</dbReference>
<organism evidence="2 3">
    <name type="scientific">Leptospira levettii</name>
    <dbReference type="NCBI Taxonomy" id="2023178"/>
    <lineage>
        <taxon>Bacteria</taxon>
        <taxon>Pseudomonadati</taxon>
        <taxon>Spirochaetota</taxon>
        <taxon>Spirochaetia</taxon>
        <taxon>Leptospirales</taxon>
        <taxon>Leptospiraceae</taxon>
        <taxon>Leptospira</taxon>
    </lineage>
</organism>
<comment type="caution">
    <text evidence="2">The sequence shown here is derived from an EMBL/GenBank/DDBJ whole genome shotgun (WGS) entry which is preliminary data.</text>
</comment>
<gene>
    <name evidence="2" type="ORF">ND810_15355</name>
</gene>
<evidence type="ECO:0000256" key="1">
    <source>
        <dbReference type="SAM" id="Phobius"/>
    </source>
</evidence>
<dbReference type="SUPFAM" id="SSF52266">
    <property type="entry name" value="SGNH hydrolase"/>
    <property type="match status" value="1"/>
</dbReference>
<sequence length="316" mass="36935">MKKFFNLLFKISFVFGILLLFGEGYFRFQHTSPNEELRYKKIHCLKDWSEIRLCPNVKESFTRRDGKPWDIQTNEMGERITNSNIPETNETVVWLLGDSMAMGYGLPTKKNIAFLLETKYKIKTRVIAVDAIGTNGISNLYLDTFNQTNNKPNFIYWVWNPSDFIDDEREKKGMKKYVYPIHFFLSRNSSLYESLLPSPQTNVYINGIPTIYPKTHPTYSFLKTFIHNKIHNKEQWKILFSWGMAPNGTPDTNDPNYDVAKKFFETEGISTIDLRQETEVLFAQKKQIYIPNDGHPDEDLAKLFAEAIANDYKKTQ</sequence>
<keyword evidence="1" id="KW-1133">Transmembrane helix</keyword>